<evidence type="ECO:0000313" key="1">
    <source>
        <dbReference type="EMBL" id="KAJ5098571.1"/>
    </source>
</evidence>
<comment type="caution">
    <text evidence="1">The sequence shown here is derived from an EMBL/GenBank/DDBJ whole genome shotgun (WGS) entry which is preliminary data.</text>
</comment>
<gene>
    <name evidence="1" type="ORF">N7532_005572</name>
</gene>
<dbReference type="AlphaFoldDB" id="A0A9W9FE72"/>
<dbReference type="GeneID" id="81357045"/>
<accession>A0A9W9FE72</accession>
<dbReference type="RefSeq" id="XP_056474225.1">
    <property type="nucleotide sequence ID" value="XM_056618066.1"/>
</dbReference>
<keyword evidence="2" id="KW-1185">Reference proteome</keyword>
<name>A0A9W9FE72_9EURO</name>
<dbReference type="EMBL" id="JAPQKI010000005">
    <property type="protein sequence ID" value="KAJ5098571.1"/>
    <property type="molecule type" value="Genomic_DNA"/>
</dbReference>
<organism evidence="1 2">
    <name type="scientific">Penicillium argentinense</name>
    <dbReference type="NCBI Taxonomy" id="1131581"/>
    <lineage>
        <taxon>Eukaryota</taxon>
        <taxon>Fungi</taxon>
        <taxon>Dikarya</taxon>
        <taxon>Ascomycota</taxon>
        <taxon>Pezizomycotina</taxon>
        <taxon>Eurotiomycetes</taxon>
        <taxon>Eurotiomycetidae</taxon>
        <taxon>Eurotiales</taxon>
        <taxon>Aspergillaceae</taxon>
        <taxon>Penicillium</taxon>
    </lineage>
</organism>
<sequence>MSSNRRVGLSFEEYLGSAQICFVVNAYQWCCVGVWIRFQCGFNFYGRSGKVGRRMRDALESLALANVAS</sequence>
<dbReference type="Proteomes" id="UP001149074">
    <property type="component" value="Unassembled WGS sequence"/>
</dbReference>
<reference evidence="1" key="1">
    <citation type="submission" date="2022-11" db="EMBL/GenBank/DDBJ databases">
        <authorList>
            <person name="Petersen C."/>
        </authorList>
    </citation>
    <scope>NUCLEOTIDE SEQUENCE</scope>
    <source>
        <strain evidence="1">IBT 30761</strain>
    </source>
</reference>
<protein>
    <submittedName>
        <fullName evidence="1">Uncharacterized protein</fullName>
    </submittedName>
</protein>
<evidence type="ECO:0000313" key="2">
    <source>
        <dbReference type="Proteomes" id="UP001149074"/>
    </source>
</evidence>
<proteinExistence type="predicted"/>
<reference evidence="1" key="2">
    <citation type="journal article" date="2023" name="IMA Fungus">
        <title>Comparative genomic study of the Penicillium genus elucidates a diverse pangenome and 15 lateral gene transfer events.</title>
        <authorList>
            <person name="Petersen C."/>
            <person name="Sorensen T."/>
            <person name="Nielsen M.R."/>
            <person name="Sondergaard T.E."/>
            <person name="Sorensen J.L."/>
            <person name="Fitzpatrick D.A."/>
            <person name="Frisvad J.C."/>
            <person name="Nielsen K.L."/>
        </authorList>
    </citation>
    <scope>NUCLEOTIDE SEQUENCE</scope>
    <source>
        <strain evidence="1">IBT 30761</strain>
    </source>
</reference>